<evidence type="ECO:0000259" key="6">
    <source>
        <dbReference type="Pfam" id="PF08479"/>
    </source>
</evidence>
<reference evidence="8" key="1">
    <citation type="submission" date="2024-05" db="EMBL/GenBank/DDBJ databases">
        <title>Isolation and characterization of Sporomusa carbonis sp. nov., a carboxydotrophic hydrogenogen in the genus of Sporomusa isolated from a charcoal burning pile.</title>
        <authorList>
            <person name="Boeer T."/>
            <person name="Rosenbaum F."/>
            <person name="Eysell L."/>
            <person name="Mueller V."/>
            <person name="Daniel R."/>
            <person name="Poehlein A."/>
        </authorList>
    </citation>
    <scope>NUCLEOTIDE SEQUENCE [LARGE SCALE GENOMIC DNA]</scope>
    <source>
        <strain evidence="8">DSM 3132</strain>
    </source>
</reference>
<name>A0ABZ3J599_SPOA4</name>
<feature type="domain" description="ShlB POTRA" evidence="7">
    <location>
        <begin position="154"/>
        <end position="206"/>
    </location>
</feature>
<dbReference type="RefSeq" id="WP_245693039.1">
    <property type="nucleotide sequence ID" value="NZ_CP155571.1"/>
</dbReference>
<dbReference type="PIRSF" id="PIRSF029745">
    <property type="entry name" value="FhaC"/>
    <property type="match status" value="1"/>
</dbReference>
<evidence type="ECO:0000313" key="9">
    <source>
        <dbReference type="Proteomes" id="UP000216052"/>
    </source>
</evidence>
<dbReference type="InterPro" id="IPR051544">
    <property type="entry name" value="TPS_OM_transporter"/>
</dbReference>
<protein>
    <submittedName>
        <fullName evidence="8">Hemolysin transporter protein ShlB</fullName>
    </submittedName>
</protein>
<dbReference type="Gene3D" id="3.10.20.310">
    <property type="entry name" value="membrane protein fhac"/>
    <property type="match status" value="1"/>
</dbReference>
<dbReference type="Gene3D" id="2.40.160.50">
    <property type="entry name" value="membrane protein fhac: a member of the omp85/tpsb transporter family"/>
    <property type="match status" value="1"/>
</dbReference>
<keyword evidence="1" id="KW-1134">Transmembrane beta strand</keyword>
<keyword evidence="4" id="KW-0732">Signal</keyword>
<evidence type="ECO:0000259" key="7">
    <source>
        <dbReference type="Pfam" id="PF17287"/>
    </source>
</evidence>
<dbReference type="Pfam" id="PF08479">
    <property type="entry name" value="POTRA_2"/>
    <property type="match status" value="1"/>
</dbReference>
<dbReference type="Proteomes" id="UP000216052">
    <property type="component" value="Chromosome"/>
</dbReference>
<evidence type="ECO:0000256" key="2">
    <source>
        <dbReference type="ARBA" id="ARBA00022692"/>
    </source>
</evidence>
<dbReference type="Pfam" id="PF03865">
    <property type="entry name" value="ShlB"/>
    <property type="match status" value="1"/>
</dbReference>
<evidence type="ECO:0000259" key="5">
    <source>
        <dbReference type="Pfam" id="PF03865"/>
    </source>
</evidence>
<accession>A0ABZ3J599</accession>
<gene>
    <name evidence="8" type="primary">shlB_1</name>
    <name evidence="8" type="ORF">SPACI_036740</name>
</gene>
<keyword evidence="1" id="KW-0472">Membrane</keyword>
<dbReference type="InterPro" id="IPR013686">
    <property type="entry name" value="Polypept-transport_assoc_ShlB"/>
</dbReference>
<evidence type="ECO:0000256" key="4">
    <source>
        <dbReference type="SAM" id="SignalP"/>
    </source>
</evidence>
<feature type="domain" description="Polypeptide-transport-associated ShlB-type" evidence="6">
    <location>
        <begin position="77"/>
        <end position="152"/>
    </location>
</feature>
<feature type="chain" id="PRO_5046803308" evidence="4">
    <location>
        <begin position="26"/>
        <end position="557"/>
    </location>
</feature>
<evidence type="ECO:0000256" key="1">
    <source>
        <dbReference type="ARBA" id="ARBA00022452"/>
    </source>
</evidence>
<evidence type="ECO:0000256" key="3">
    <source>
        <dbReference type="ARBA" id="ARBA00023237"/>
    </source>
</evidence>
<dbReference type="InterPro" id="IPR027282">
    <property type="entry name" value="TPS"/>
</dbReference>
<dbReference type="PANTHER" id="PTHR34597">
    <property type="entry name" value="SLR1661 PROTEIN"/>
    <property type="match status" value="1"/>
</dbReference>
<dbReference type="EMBL" id="CP155571">
    <property type="protein sequence ID" value="XFO73567.1"/>
    <property type="molecule type" value="Genomic_DNA"/>
</dbReference>
<keyword evidence="3" id="KW-0998">Cell outer membrane</keyword>
<keyword evidence="9" id="KW-1185">Reference proteome</keyword>
<dbReference type="InterPro" id="IPR035251">
    <property type="entry name" value="ShlB_POTRA"/>
</dbReference>
<dbReference type="InterPro" id="IPR005565">
    <property type="entry name" value="Hemolysn_activator_HlyB_C"/>
</dbReference>
<dbReference type="PANTHER" id="PTHR34597:SF3">
    <property type="entry name" value="OUTER MEMBRANE TRANSPORTER CDIB"/>
    <property type="match status" value="1"/>
</dbReference>
<sequence>MLSQSIKLAAALVLSVLFCTQLAWAEVRSPGETQELNRRAREEAEQRQTLQQKKDVFLQKGLTGTKDTSLPSEKLSFPIGTLTLQGERLERFPWLQPMLNQYAGRQIGKEGINLIVKRLTNELINRGYVTTRIVIPEQDLASGILRLILVPGIISEIRFDNGGQSGNWQNAFPTKPGNILNLRDLEQGLEQLKRVPSQDADFKIVPGKKPGESAIVISMKKGKDARAVLSLDDSGSKATGKLQSSVSLAFDNPFGANDLFNISFNKDAEPRDHLRGTDDYSVYYSLPSGNWTFTLSKQHHTYHQTVQLPNQTLPYSGDSDESQLKIDKLIQRDQTGKTHIEFTVTKKQSRNFAADTEIDVQHKNTTAAELAVATRKYFGRKILDLRLAYKRGVPWFGAQAEKEADMATTRYNLWTMEANYTAPVTLGKVEGRYSATLRVQSTNNVLYAVDYFSIGNRYTVRGFDGEQTLAAERGYFFRNELSVPLGRQEVYVGLDYGEVRGPAAAAFSGKALAGAAIGLRGQLQGVNYEFFSSWALKKPKEIRTKTPAIGFQLIYQI</sequence>
<feature type="domain" description="Haemolysin activator HlyB C-terminal" evidence="5">
    <location>
        <begin position="211"/>
        <end position="521"/>
    </location>
</feature>
<organism evidence="8 9">
    <name type="scientific">Sporomusa acidovorans (strain ATCC 49682 / DSM 3132 / Mol)</name>
    <dbReference type="NCBI Taxonomy" id="1123286"/>
    <lineage>
        <taxon>Bacteria</taxon>
        <taxon>Bacillati</taxon>
        <taxon>Bacillota</taxon>
        <taxon>Negativicutes</taxon>
        <taxon>Selenomonadales</taxon>
        <taxon>Sporomusaceae</taxon>
        <taxon>Sporomusa</taxon>
    </lineage>
</organism>
<proteinExistence type="predicted"/>
<evidence type="ECO:0000313" key="8">
    <source>
        <dbReference type="EMBL" id="XFO73567.1"/>
    </source>
</evidence>
<feature type="signal peptide" evidence="4">
    <location>
        <begin position="1"/>
        <end position="25"/>
    </location>
</feature>
<keyword evidence="2" id="KW-0812">Transmembrane</keyword>
<dbReference type="Pfam" id="PF17287">
    <property type="entry name" value="POTRA_3"/>
    <property type="match status" value="1"/>
</dbReference>